<evidence type="ECO:0000313" key="2">
    <source>
        <dbReference type="EMBL" id="ESU39304.1"/>
    </source>
</evidence>
<feature type="compositionally biased region" description="Polar residues" evidence="1">
    <location>
        <begin position="169"/>
        <end position="197"/>
    </location>
</feature>
<accession>V6TKY1</accession>
<feature type="region of interest" description="Disordered" evidence="1">
    <location>
        <begin position="169"/>
        <end position="221"/>
    </location>
</feature>
<comment type="caution">
    <text evidence="2">The sequence shown here is derived from an EMBL/GenBank/DDBJ whole genome shotgun (WGS) entry which is preliminary data.</text>
</comment>
<dbReference type="VEuPathDB" id="GiardiaDB:GL50581_52"/>
<feature type="compositionally biased region" description="Polar residues" evidence="1">
    <location>
        <begin position="439"/>
        <end position="452"/>
    </location>
</feature>
<organism evidence="2 3">
    <name type="scientific">Giardia intestinalis</name>
    <name type="common">Giardia lamblia</name>
    <dbReference type="NCBI Taxonomy" id="5741"/>
    <lineage>
        <taxon>Eukaryota</taxon>
        <taxon>Metamonada</taxon>
        <taxon>Diplomonadida</taxon>
        <taxon>Hexamitidae</taxon>
        <taxon>Giardiinae</taxon>
        <taxon>Giardia</taxon>
    </lineage>
</organism>
<dbReference type="Proteomes" id="UP000018320">
    <property type="component" value="Unassembled WGS sequence"/>
</dbReference>
<feature type="region of interest" description="Disordered" evidence="1">
    <location>
        <begin position="871"/>
        <end position="912"/>
    </location>
</feature>
<feature type="compositionally biased region" description="Polar residues" evidence="1">
    <location>
        <begin position="2350"/>
        <end position="2360"/>
    </location>
</feature>
<proteinExistence type="predicted"/>
<dbReference type="VEuPathDB" id="GiardiaDB:QR46_1181"/>
<gene>
    <name evidence="2" type="ORF">DHA2_151049</name>
</gene>
<protein>
    <submittedName>
        <fullName evidence="2">Uncharacterized protein</fullName>
    </submittedName>
</protein>
<feature type="region of interest" description="Disordered" evidence="1">
    <location>
        <begin position="439"/>
        <end position="458"/>
    </location>
</feature>
<feature type="non-terminal residue" evidence="2">
    <location>
        <position position="1"/>
    </location>
</feature>
<feature type="region of interest" description="Disordered" evidence="1">
    <location>
        <begin position="1794"/>
        <end position="1814"/>
    </location>
</feature>
<dbReference type="VEuPathDB" id="GiardiaDB:GL50803_0032681"/>
<sequence>VLMQNIYRAPSPATRKRKAQELLAKHALAWEANMERASILRKDTQSILNISTLHREKVRLDAINEAKRRQRANLSWESSLRTLQTTQVVPVGGRYSGLQCVVSNDPNAISLQNIINMPKYRDFAHHLPDDLRKELEDYRSRVAQRAISRAMQPSCDLPDAEFSLLAQKTQNKHSSTDPNHLQDSPNNEHSVTISSSRITKHDATAAPVPLSDSISPNTTPTDCQVNSACTNTTGILSTLNARGQRLPAGTAAQKADKIAQYITEKNSHIVTTYMPELNLNTDKINTTCIMEPIAFALQELHPRIEITNLTTVIYNSREKVGYNVATVTVRNMGDSVVSLKLVPKGAIDLATVDPIQFSSKMSMFEGRDVFTDRARSPESTRSLMSVNSNAPVHKLRQNLGAVPSSSVNRLLDLVSQDPKRYKSNISTTSHMSLGATVNIVGSSEPSRNQSKRGSVEDIETRKHALSETLTANIAPSQAGIDAKRLIQKSTTPVELRVLATQFLKENKSTETNLIVSVPSSTWNLNPGCSTSIGFILPLSETGVAAPGIILREYWIVTSPAVEVSLLSLEDTLHANRLIETAADGTSTRINIRCYGISSDFLQISNSIRSLSKRGVKMMSDLYLRQMCAELVSELIFLAMEVSRVTELDNRERVKERGIAKYNINTKAMHIHETGTLNVSWAGVANDIKQLLSDLVIECEGLDLSVQSLLAGYTDDYFPDELEAYGSIQTPIKQRRIFGLYHLAADPEASPINSSLPHALVSTFGYLNAARLGSSGCTQHTENRVNATLRAAALPPMQIPTTARFALVKVDSRFKAANEGLACNIKRFTHEILPAKQLLFYKNSPHYLKLAAYNSVALKAFLMPYVPPRQTDSSPTLSLHGSMRPPLGNEQVPTDSPAPFSKNPVGPPSQAGQLDKYRQSSLALIQEHVVVDAFSDKEPDLVVLSSLESIEYDVFCRGIARSKELLALTAPVVPTSLARFLYERIGFYCQMLLEQQIVKVMNRGKGATKQRLSLMSNGLISASARPSWAENLSTLISMASATSSIRPLNTVFGGHLSSFDTEQRGALVYLVKLRHLLELKAAEGVGSFVPCFWESVCKEFAHRRRSLQTYNHNSEEDAPFAPKTDSFMISVFYYRLKLTCQTVAEEEHARLEAEKVKKPPGAQKPIVATDTAKDIRGNQEGLRSFKHLFLKHVYYADPGTKEPYDGTSLACALSAVEQAEQAADGSSPSAPILVEEQGIPQDKIDTAIETIVHDVAELMLREMLYLLTMSGRMYIPFIYALHDINLIDPHAVTRGASFPPEQIDWSYYPEHQYTPFCPENMSQSHRNMLYAHYEVVLFSDQATSPHPYANATLHKKGRIFSKKRMGDQSPASTPQRSASNASLTDQAPPNLYLISQEEPYTISDYLILDKVTPLPVSDAQSGLLKRPPISSEKPRAVSSIESHPIRIRCLTGVPTLAVESDRLACLTGLSSILKASYERLKTPPVQEPVKKGTKGKEEPLLSMTAIPLPKTFLGIFFADADPNTLASRLFSRSFFEANACFLTGLASATTPATLSETQTAALSDAFECLAITTFQPFRPMQLNYALLDAVFAAIQLSSFPKTETIDNMVHYISVVGFRHAKTVFNKQCAVVNRARAQLCKYVVEICSCLFAKGIGLSLPLQQPPALGGTGSSSSSKSKGPDATTLGLIQLVDSFKTSMSIYLAQNFNSEVVFLDPNLLLHLGRLIMESSCPALPDVPHLTNIFSEMTNYMNLSLYAYGIEDCTPFTTEKLIRNVDKVDEELDEDLEGKLMATNSPGHHLNHSNFSTTTAKPGIAKQSRNRGNLTLSVSIMEDGPRPYLGLTEQTEDLYLESLTSQQIKEYQLAKAFYKGLGEDITSVDRFTKKRVDYDPEFNEPLDIGSLIYELKLASFQREFDTFIDALFTHYTDDLIAEHCDRLRLYDDELDEYELTYQKLVGIANGELTAEEAGIDPDAAIHPSELPVPAKPDVTLYPTFQKPELKNDADCFTIRKYIGFTYSSSYQKTSLEYLVEGLILTMLELVQIAKRVYRSQAPLEYDTQEYDRKFDDAVWGIISACGYTESDVKAIEARYALPDRLESPSSNQDVHRVTSYTYLSDEVEDELSGPMSAFPKRPPSDCVEVPNTNDTLAHREDTPFDKEMVAPEVAAVGSKEGIDNGDSGEDGEWRNDAQFYQEPPQLSKSFQVPVETLEKLCALFCIKPSSLTDAESMKAQALAAIQAKDTPGCSTIDVSLTSFIENIGVRTLNSFESLYSYLSTHIDTAGVSSGASKAMRLPVYLSLLTPSGPFGTIFADAIVQPSATKCAYVVDITEENALLLAGNLGILPPKPEKDMKSKTSPTKSNAPQKDQKLPTKSELVPQEGKNLLDAAVEGLAGSSKFQEGVKEGEEEATSDVDDSMVSQVEEEYIAPMNKPVEIDTVARRDVWGVLFDRFIDRALTWVDACNKVPELVIKVVNYSVRDFADFVDY</sequence>
<feature type="region of interest" description="Disordered" evidence="1">
    <location>
        <begin position="2341"/>
        <end position="2372"/>
    </location>
</feature>
<feature type="region of interest" description="Disordered" evidence="1">
    <location>
        <begin position="1362"/>
        <end position="1384"/>
    </location>
</feature>
<feature type="compositionally biased region" description="Polar residues" evidence="1">
    <location>
        <begin position="1794"/>
        <end position="1808"/>
    </location>
</feature>
<reference evidence="3" key="1">
    <citation type="submission" date="2012-02" db="EMBL/GenBank/DDBJ databases">
        <title>Genome sequencing of Giardia lamblia Genotypes A2 and B isolates (DH and GS) and comparative analysis with the genomes of Genotypes A1 and E (WB and Pig).</title>
        <authorList>
            <person name="Adam R."/>
            <person name="Dahlstrom E."/>
            <person name="Martens C."/>
            <person name="Bruno D."/>
            <person name="Barbian K."/>
            <person name="Porcella S.F."/>
            <person name="Nash T."/>
        </authorList>
    </citation>
    <scope>NUCLEOTIDE SEQUENCE</scope>
    <source>
        <strain evidence="3">DH</strain>
    </source>
</reference>
<evidence type="ECO:0000256" key="1">
    <source>
        <dbReference type="SAM" id="MobiDB-lite"/>
    </source>
</evidence>
<name>V6TKY1_GIAIN</name>
<evidence type="ECO:0000313" key="3">
    <source>
        <dbReference type="Proteomes" id="UP000018320"/>
    </source>
</evidence>
<reference evidence="2 3" key="2">
    <citation type="journal article" date="2013" name="Genome Biol. Evol.">
        <title>Genome sequencing of Giardia lamblia genotypes A2 and B isolates (DH and GS) and comparative analysis with the genomes of genotypes A1 and E (WB and Pig).</title>
        <authorList>
            <person name="Adam R.D."/>
            <person name="Dahlstrom E.W."/>
            <person name="Martens C.A."/>
            <person name="Bruno D.P."/>
            <person name="Barbian K.D."/>
            <person name="Ricklefs S.M."/>
            <person name="Hernandez M.M."/>
            <person name="Narla N.P."/>
            <person name="Patel R.B."/>
            <person name="Porcella S.F."/>
            <person name="Nash T.E."/>
        </authorList>
    </citation>
    <scope>NUCLEOTIDE SEQUENCE [LARGE SCALE GENOMIC DNA]</scope>
    <source>
        <strain evidence="2 3">DH</strain>
    </source>
</reference>
<dbReference type="EMBL" id="AHGT01000004">
    <property type="protein sequence ID" value="ESU39304.1"/>
    <property type="molecule type" value="Genomic_DNA"/>
</dbReference>
<feature type="compositionally biased region" description="Polar residues" evidence="1">
    <location>
        <begin position="212"/>
        <end position="221"/>
    </location>
</feature>
<dbReference type="VEuPathDB" id="GiardiaDB:DHA2_151049"/>
<feature type="compositionally biased region" description="Polar residues" evidence="1">
    <location>
        <begin position="1368"/>
        <end position="1384"/>
    </location>
</feature>
<feature type="region of interest" description="Disordered" evidence="1">
    <location>
        <begin position="2392"/>
        <end position="2411"/>
    </location>
</feature>
<feature type="compositionally biased region" description="Acidic residues" evidence="1">
    <location>
        <begin position="2400"/>
        <end position="2411"/>
    </location>
</feature>